<dbReference type="Pfam" id="PF01370">
    <property type="entry name" value="Epimerase"/>
    <property type="match status" value="2"/>
</dbReference>
<dbReference type="AlphaFoldDB" id="A0A918MPX7"/>
<protein>
    <recommendedName>
        <fullName evidence="3">UDP-glucose 4-epimerase</fullName>
    </recommendedName>
    <alternativeName>
        <fullName evidence="5">Galactowaldenase</fullName>
    </alternativeName>
    <alternativeName>
        <fullName evidence="4">UDP-galactose 4-epimerase</fullName>
    </alternativeName>
</protein>
<dbReference type="InterPro" id="IPR036291">
    <property type="entry name" value="NAD(P)-bd_dom_sf"/>
</dbReference>
<dbReference type="SUPFAM" id="SSF51735">
    <property type="entry name" value="NAD(P)-binding Rossmann-fold domains"/>
    <property type="match status" value="1"/>
</dbReference>
<feature type="domain" description="NAD-dependent epimerase/dehydratase" evidence="7">
    <location>
        <begin position="165"/>
        <end position="257"/>
    </location>
</feature>
<evidence type="ECO:0000256" key="3">
    <source>
        <dbReference type="ARBA" id="ARBA00018569"/>
    </source>
</evidence>
<evidence type="ECO:0000256" key="1">
    <source>
        <dbReference type="ARBA" id="ARBA00004947"/>
    </source>
</evidence>
<dbReference type="InterPro" id="IPR001509">
    <property type="entry name" value="Epimerase_deHydtase"/>
</dbReference>
<evidence type="ECO:0000256" key="2">
    <source>
        <dbReference type="ARBA" id="ARBA00007637"/>
    </source>
</evidence>
<reference evidence="8" key="1">
    <citation type="journal article" date="2014" name="Int. J. Syst. Evol. Microbiol.">
        <title>Complete genome sequence of Corynebacterium casei LMG S-19264T (=DSM 44701T), isolated from a smear-ripened cheese.</title>
        <authorList>
            <consortium name="US DOE Joint Genome Institute (JGI-PGF)"/>
            <person name="Walter F."/>
            <person name="Albersmeier A."/>
            <person name="Kalinowski J."/>
            <person name="Ruckert C."/>
        </authorList>
    </citation>
    <scope>NUCLEOTIDE SEQUENCE</scope>
    <source>
        <strain evidence="8">KCTC 23714</strain>
    </source>
</reference>
<comment type="pathway">
    <text evidence="1">Carbohydrate metabolism; galactose metabolism.</text>
</comment>
<comment type="caution">
    <text evidence="8">The sequence shown here is derived from an EMBL/GenBank/DDBJ whole genome shotgun (WGS) entry which is preliminary data.</text>
</comment>
<accession>A0A918MPX7</accession>
<dbReference type="CDD" id="cd08946">
    <property type="entry name" value="SDR_e"/>
    <property type="match status" value="1"/>
</dbReference>
<dbReference type="Proteomes" id="UP000628984">
    <property type="component" value="Unassembled WGS sequence"/>
</dbReference>
<feature type="region of interest" description="Disordered" evidence="6">
    <location>
        <begin position="136"/>
        <end position="159"/>
    </location>
</feature>
<name>A0A918MPX7_9RHOB</name>
<evidence type="ECO:0000256" key="4">
    <source>
        <dbReference type="ARBA" id="ARBA00031367"/>
    </source>
</evidence>
<feature type="domain" description="NAD-dependent epimerase/dehydratase" evidence="7">
    <location>
        <begin position="4"/>
        <end position="109"/>
    </location>
</feature>
<evidence type="ECO:0000256" key="5">
    <source>
        <dbReference type="ARBA" id="ARBA00033067"/>
    </source>
</evidence>
<gene>
    <name evidence="8" type="ORF">GCM10011452_33870</name>
</gene>
<sequence>MTGVFVTAGCGFLGRHLADSLLLMGHRVLIEEQDTPNRPDYLPAAAVLVPGLMEDPAVLTTVLAEVEVVVHLLCPDRPDPLTPRLLAAMAEAGTARLVLESTLEVYGEGLYADGAGRMLVPRRRAADLEAGRWEVTGQDGQPLLPLPTPESTAPDPTGRRGQVALAREAMVRDWASAPGRQIRILRMGALFGPPHESAHPLPGAIGRMMAEVAAGSPPSVAEDGGQIRDWLHVRDAARALRLAVEHQTTPTQILNIASGRGLRSDEVARLITTAAFRYDLDPRPLGVTETGAARHLVGMPDAAARDLGFTVEHPIENSLGELAMWVRDNAVEDTQAARLHKLAMQGQLVGPGAATV</sequence>
<evidence type="ECO:0000313" key="9">
    <source>
        <dbReference type="Proteomes" id="UP000628984"/>
    </source>
</evidence>
<proteinExistence type="inferred from homology"/>
<evidence type="ECO:0000313" key="8">
    <source>
        <dbReference type="EMBL" id="GGW42792.1"/>
    </source>
</evidence>
<organism evidence="8 9">
    <name type="scientific">Gemmobacter lanyuensis</name>
    <dbReference type="NCBI Taxonomy" id="1054497"/>
    <lineage>
        <taxon>Bacteria</taxon>
        <taxon>Pseudomonadati</taxon>
        <taxon>Pseudomonadota</taxon>
        <taxon>Alphaproteobacteria</taxon>
        <taxon>Rhodobacterales</taxon>
        <taxon>Paracoccaceae</taxon>
        <taxon>Gemmobacter</taxon>
    </lineage>
</organism>
<keyword evidence="9" id="KW-1185">Reference proteome</keyword>
<dbReference type="Gene3D" id="3.40.50.720">
    <property type="entry name" value="NAD(P)-binding Rossmann-like Domain"/>
    <property type="match status" value="1"/>
</dbReference>
<evidence type="ECO:0000259" key="7">
    <source>
        <dbReference type="Pfam" id="PF01370"/>
    </source>
</evidence>
<dbReference type="RefSeq" id="WP_189635067.1">
    <property type="nucleotide sequence ID" value="NZ_BMYQ01000015.1"/>
</dbReference>
<comment type="similarity">
    <text evidence="2">Belongs to the NAD(P)-dependent epimerase/dehydratase family.</text>
</comment>
<reference evidence="8" key="2">
    <citation type="submission" date="2020-09" db="EMBL/GenBank/DDBJ databases">
        <authorList>
            <person name="Sun Q."/>
            <person name="Kim S."/>
        </authorList>
    </citation>
    <scope>NUCLEOTIDE SEQUENCE</scope>
    <source>
        <strain evidence="8">KCTC 23714</strain>
    </source>
</reference>
<dbReference type="EMBL" id="BMYQ01000015">
    <property type="protein sequence ID" value="GGW42792.1"/>
    <property type="molecule type" value="Genomic_DNA"/>
</dbReference>
<evidence type="ECO:0000256" key="6">
    <source>
        <dbReference type="SAM" id="MobiDB-lite"/>
    </source>
</evidence>
<dbReference type="PANTHER" id="PTHR43725">
    <property type="entry name" value="UDP-GLUCOSE 4-EPIMERASE"/>
    <property type="match status" value="1"/>
</dbReference>
<dbReference type="PANTHER" id="PTHR43725:SF53">
    <property type="entry name" value="UDP-ARABINOSE 4-EPIMERASE 1"/>
    <property type="match status" value="1"/>
</dbReference>